<dbReference type="RefSeq" id="WP_175159355.1">
    <property type="nucleotide sequence ID" value="NZ_CADIKI010000005.1"/>
</dbReference>
<dbReference type="GO" id="GO:0004459">
    <property type="term" value="F:L-lactate dehydrogenase (NAD+) activity"/>
    <property type="evidence" value="ECO:0007669"/>
    <property type="project" value="TreeGrafter"/>
</dbReference>
<dbReference type="InterPro" id="IPR000262">
    <property type="entry name" value="FMN-dep_DH"/>
</dbReference>
<dbReference type="PANTHER" id="PTHR10578">
    <property type="entry name" value="S -2-HYDROXY-ACID OXIDASE-RELATED"/>
    <property type="match status" value="1"/>
</dbReference>
<dbReference type="EMBL" id="CADIKI010000005">
    <property type="protein sequence ID" value="CAB3787188.1"/>
    <property type="molecule type" value="Genomic_DNA"/>
</dbReference>
<dbReference type="GO" id="GO:0005886">
    <property type="term" value="C:plasma membrane"/>
    <property type="evidence" value="ECO:0007669"/>
    <property type="project" value="TreeGrafter"/>
</dbReference>
<keyword evidence="2 7" id="KW-0285">Flavoprotein</keyword>
<evidence type="ECO:0000256" key="7">
    <source>
        <dbReference type="PIRSR" id="PIRSR000138-2"/>
    </source>
</evidence>
<feature type="binding site" evidence="7">
    <location>
        <position position="173"/>
    </location>
    <ligand>
        <name>glyoxylate</name>
        <dbReference type="ChEBI" id="CHEBI:36655"/>
    </ligand>
</feature>
<evidence type="ECO:0000256" key="2">
    <source>
        <dbReference type="ARBA" id="ARBA00022630"/>
    </source>
</evidence>
<feature type="binding site" evidence="7">
    <location>
        <position position="282"/>
    </location>
    <ligand>
        <name>FMN</name>
        <dbReference type="ChEBI" id="CHEBI:58210"/>
    </ligand>
</feature>
<dbReference type="PANTHER" id="PTHR10578:SF107">
    <property type="entry name" value="2-HYDROXYACID OXIDASE 1"/>
    <property type="match status" value="1"/>
</dbReference>
<name>A0A6J5FYH1_9BURK</name>
<sequence>MSLLYSSTRGFANVADYRQAARRRLAKIAFDYLDGGAEDGHTLARNRTAFADVHFAPRAMVDVSHVSPAAQLFGYAAAAPMTVGPTGLNGLFWPKADELLARAAMARGVPLALSSASTSLLEDVREAAPHAELWMQLYVQKDRRIAESIMRRASEAGYTALLVTVDTPVHGKRDHDIHNNYRLPLPITPRLILDLLRHPHWALQMARQGTPQLVNLAKSLGEAPDLQRQAAALARQMDLALAWSDMAWLRKHWKGPLIVKGIMSVEDACLARQHGADGIVLSNHGGRQLEGAHAPIEVLPAVADALGDSLHILLDSGVRRGADIVKAVALGARGVLLGRAPLYGLAARGEAGVNHVLTLLYEEMVTTMTLLGCTDIDTLHERIADAQPGTSRVASAPAVQPNVTVAPRAVQS</sequence>
<dbReference type="InterPro" id="IPR037396">
    <property type="entry name" value="FMN_HAD"/>
</dbReference>
<dbReference type="InterPro" id="IPR012133">
    <property type="entry name" value="Alpha-hydoxy_acid_DH_FMN"/>
</dbReference>
<keyword evidence="3 7" id="KW-0288">FMN</keyword>
<reference evidence="9 10" key="1">
    <citation type="submission" date="2020-04" db="EMBL/GenBank/DDBJ databases">
        <authorList>
            <person name="De Canck E."/>
        </authorList>
    </citation>
    <scope>NUCLEOTIDE SEQUENCE [LARGE SCALE GENOMIC DNA]</scope>
    <source>
        <strain evidence="9 10">LMG 27177</strain>
    </source>
</reference>
<dbReference type="EC" id="1.1.99.31" evidence="9"/>
<feature type="binding site" evidence="7">
    <location>
        <position position="287"/>
    </location>
    <ligand>
        <name>glyoxylate</name>
        <dbReference type="ChEBI" id="CHEBI:36655"/>
    </ligand>
</feature>
<feature type="binding site" evidence="7">
    <location>
        <begin position="85"/>
        <end position="87"/>
    </location>
    <ligand>
        <name>FMN</name>
        <dbReference type="ChEBI" id="CHEBI:58210"/>
    </ligand>
</feature>
<keyword evidence="4 9" id="KW-0560">Oxidoreductase</keyword>
<dbReference type="InterPro" id="IPR013785">
    <property type="entry name" value="Aldolase_TIM"/>
</dbReference>
<feature type="binding site" evidence="7">
    <location>
        <position position="284"/>
    </location>
    <ligand>
        <name>glyoxylate</name>
        <dbReference type="ChEBI" id="CHEBI:36655"/>
    </ligand>
</feature>
<accession>A0A6J5FYH1</accession>
<feature type="binding site" evidence="7">
    <location>
        <begin position="315"/>
        <end position="319"/>
    </location>
    <ligand>
        <name>FMN</name>
        <dbReference type="ChEBI" id="CHEBI:58210"/>
    </ligand>
</feature>
<feature type="binding site" evidence="7">
    <location>
        <position position="138"/>
    </location>
    <ligand>
        <name>glyoxylate</name>
        <dbReference type="ChEBI" id="CHEBI:36655"/>
    </ligand>
</feature>
<feature type="domain" description="FMN hydroxy acid dehydrogenase" evidence="8">
    <location>
        <begin position="6"/>
        <end position="389"/>
    </location>
</feature>
<comment type="similarity">
    <text evidence="5">Belongs to the FMN-dependent alpha-hydroxy acid dehydrogenase family.</text>
</comment>
<feature type="binding site" evidence="7">
    <location>
        <begin position="338"/>
        <end position="339"/>
    </location>
    <ligand>
        <name>FMN</name>
        <dbReference type="ChEBI" id="CHEBI:58210"/>
    </ligand>
</feature>
<evidence type="ECO:0000259" key="8">
    <source>
        <dbReference type="PROSITE" id="PS51349"/>
    </source>
</evidence>
<evidence type="ECO:0000256" key="3">
    <source>
        <dbReference type="ARBA" id="ARBA00022643"/>
    </source>
</evidence>
<evidence type="ECO:0000256" key="6">
    <source>
        <dbReference type="PIRSR" id="PIRSR000138-1"/>
    </source>
</evidence>
<evidence type="ECO:0000256" key="4">
    <source>
        <dbReference type="ARBA" id="ARBA00023002"/>
    </source>
</evidence>
<feature type="active site" description="Proton acceptor" evidence="6">
    <location>
        <position position="284"/>
    </location>
</feature>
<feature type="binding site" evidence="7">
    <location>
        <position position="164"/>
    </location>
    <ligand>
        <name>FMN</name>
        <dbReference type="ChEBI" id="CHEBI:58210"/>
    </ligand>
</feature>
<evidence type="ECO:0000313" key="10">
    <source>
        <dbReference type="Proteomes" id="UP000494252"/>
    </source>
</evidence>
<evidence type="ECO:0000256" key="1">
    <source>
        <dbReference type="ARBA" id="ARBA00001917"/>
    </source>
</evidence>
<dbReference type="GO" id="GO:0033720">
    <property type="term" value="F:(S)-mandelate dehydrogenase activity"/>
    <property type="evidence" value="ECO:0007669"/>
    <property type="project" value="UniProtKB-EC"/>
</dbReference>
<evidence type="ECO:0000256" key="5">
    <source>
        <dbReference type="ARBA" id="ARBA00024042"/>
    </source>
</evidence>
<feature type="binding site" evidence="7">
    <location>
        <position position="32"/>
    </location>
    <ligand>
        <name>glyoxylate</name>
        <dbReference type="ChEBI" id="CHEBI:36655"/>
    </ligand>
</feature>
<dbReference type="Proteomes" id="UP000494252">
    <property type="component" value="Unassembled WGS sequence"/>
</dbReference>
<dbReference type="PROSITE" id="PS51349">
    <property type="entry name" value="FMN_HYDROXY_ACID_DH_2"/>
    <property type="match status" value="1"/>
</dbReference>
<dbReference type="GO" id="GO:0010181">
    <property type="term" value="F:FMN binding"/>
    <property type="evidence" value="ECO:0007669"/>
    <property type="project" value="InterPro"/>
</dbReference>
<dbReference type="PIRSF" id="PIRSF000138">
    <property type="entry name" value="Al-hdrx_acd_dh"/>
    <property type="match status" value="1"/>
</dbReference>
<evidence type="ECO:0000313" key="9">
    <source>
        <dbReference type="EMBL" id="CAB3787188.1"/>
    </source>
</evidence>
<dbReference type="PROSITE" id="PS00557">
    <property type="entry name" value="FMN_HYDROXY_ACID_DH_1"/>
    <property type="match status" value="1"/>
</dbReference>
<feature type="binding site" evidence="7">
    <location>
        <position position="114"/>
    </location>
    <ligand>
        <name>FMN</name>
        <dbReference type="ChEBI" id="CHEBI:58210"/>
    </ligand>
</feature>
<dbReference type="AlphaFoldDB" id="A0A6J5FYH1"/>
<protein>
    <submittedName>
        <fullName evidence="9">(S)-mandelate dehydrogenase</fullName>
        <ecNumber evidence="9">1.1.99.31</ecNumber>
    </submittedName>
</protein>
<dbReference type="GO" id="GO:0009060">
    <property type="term" value="P:aerobic respiration"/>
    <property type="evidence" value="ECO:0007669"/>
    <property type="project" value="TreeGrafter"/>
</dbReference>
<dbReference type="Gene3D" id="3.20.20.70">
    <property type="entry name" value="Aldolase class I"/>
    <property type="match status" value="1"/>
</dbReference>
<proteinExistence type="inferred from homology"/>
<feature type="binding site" evidence="7">
    <location>
        <position position="260"/>
    </location>
    <ligand>
        <name>glyoxylate</name>
        <dbReference type="ChEBI" id="CHEBI:36655"/>
    </ligand>
</feature>
<dbReference type="InterPro" id="IPR008259">
    <property type="entry name" value="FMN_hydac_DH_AS"/>
</dbReference>
<feature type="binding site" evidence="7">
    <location>
        <position position="136"/>
    </location>
    <ligand>
        <name>FMN</name>
        <dbReference type="ChEBI" id="CHEBI:58210"/>
    </ligand>
</feature>
<keyword evidence="10" id="KW-1185">Reference proteome</keyword>
<dbReference type="FunFam" id="3.20.20.70:FF:000029">
    <property type="entry name" value="L-lactate dehydrogenase"/>
    <property type="match status" value="1"/>
</dbReference>
<dbReference type="SUPFAM" id="SSF51395">
    <property type="entry name" value="FMN-linked oxidoreductases"/>
    <property type="match status" value="1"/>
</dbReference>
<comment type="cofactor">
    <cofactor evidence="1">
        <name>FMN</name>
        <dbReference type="ChEBI" id="CHEBI:58210"/>
    </cofactor>
</comment>
<organism evidence="9 10">
    <name type="scientific">Paraburkholderia fynbosensis</name>
    <dbReference type="NCBI Taxonomy" id="1200993"/>
    <lineage>
        <taxon>Bacteria</taxon>
        <taxon>Pseudomonadati</taxon>
        <taxon>Pseudomonadota</taxon>
        <taxon>Betaproteobacteria</taxon>
        <taxon>Burkholderiales</taxon>
        <taxon>Burkholderiaceae</taxon>
        <taxon>Paraburkholderia</taxon>
    </lineage>
</organism>
<dbReference type="Pfam" id="PF01070">
    <property type="entry name" value="FMN_dh"/>
    <property type="match status" value="1"/>
</dbReference>
<gene>
    <name evidence="9" type="primary">mdlB_1</name>
    <name evidence="9" type="ORF">LMG27177_02162</name>
</gene>